<accession>A0ABQ4SAX0</accession>
<dbReference type="InterPro" id="IPR017871">
    <property type="entry name" value="ABC_transporter-like_CS"/>
</dbReference>
<dbReference type="SMART" id="SM00382">
    <property type="entry name" value="AAA"/>
    <property type="match status" value="1"/>
</dbReference>
<evidence type="ECO:0000313" key="6">
    <source>
        <dbReference type="EMBL" id="GJE00257.1"/>
    </source>
</evidence>
<organism evidence="6 7">
    <name type="scientific">Methylobacterium isbiliense</name>
    <dbReference type="NCBI Taxonomy" id="315478"/>
    <lineage>
        <taxon>Bacteria</taxon>
        <taxon>Pseudomonadati</taxon>
        <taxon>Pseudomonadota</taxon>
        <taxon>Alphaproteobacteria</taxon>
        <taxon>Hyphomicrobiales</taxon>
        <taxon>Methylobacteriaceae</taxon>
        <taxon>Methylobacterium</taxon>
    </lineage>
</organism>
<dbReference type="PROSITE" id="PS00211">
    <property type="entry name" value="ABC_TRANSPORTER_1"/>
    <property type="match status" value="1"/>
</dbReference>
<evidence type="ECO:0000313" key="7">
    <source>
        <dbReference type="Proteomes" id="UP001055153"/>
    </source>
</evidence>
<dbReference type="PANTHER" id="PTHR46743">
    <property type="entry name" value="TEICHOIC ACIDS EXPORT ATP-BINDING PROTEIN TAGH"/>
    <property type="match status" value="1"/>
</dbReference>
<evidence type="ECO:0000259" key="5">
    <source>
        <dbReference type="PROSITE" id="PS50893"/>
    </source>
</evidence>
<keyword evidence="4 6" id="KW-0067">ATP-binding</keyword>
<evidence type="ECO:0000256" key="1">
    <source>
        <dbReference type="ARBA" id="ARBA00005417"/>
    </source>
</evidence>
<feature type="domain" description="ABC transporter" evidence="5">
    <location>
        <begin position="2"/>
        <end position="215"/>
    </location>
</feature>
<evidence type="ECO:0000256" key="4">
    <source>
        <dbReference type="ARBA" id="ARBA00022840"/>
    </source>
</evidence>
<reference evidence="6" key="1">
    <citation type="journal article" date="2021" name="Front. Microbiol.">
        <title>Comprehensive Comparative Genomics and Phenotyping of Methylobacterium Species.</title>
        <authorList>
            <person name="Alessa O."/>
            <person name="Ogura Y."/>
            <person name="Fujitani Y."/>
            <person name="Takami H."/>
            <person name="Hayashi T."/>
            <person name="Sahin N."/>
            <person name="Tani A."/>
        </authorList>
    </citation>
    <scope>NUCLEOTIDE SEQUENCE</scope>
    <source>
        <strain evidence="6">DSM 17168</strain>
    </source>
</reference>
<dbReference type="Gene3D" id="3.40.50.300">
    <property type="entry name" value="P-loop containing nucleotide triphosphate hydrolases"/>
    <property type="match status" value="1"/>
</dbReference>
<dbReference type="InterPro" id="IPR003439">
    <property type="entry name" value="ABC_transporter-like_ATP-bd"/>
</dbReference>
<dbReference type="Proteomes" id="UP001055153">
    <property type="component" value="Unassembled WGS sequence"/>
</dbReference>
<name>A0ABQ4SAX0_9HYPH</name>
<protein>
    <submittedName>
        <fullName evidence="6">Polysialic acid transport ATP-binding protein KpsT</fullName>
    </submittedName>
</protein>
<keyword evidence="7" id="KW-1185">Reference proteome</keyword>
<dbReference type="GO" id="GO:0005524">
    <property type="term" value="F:ATP binding"/>
    <property type="evidence" value="ECO:0007669"/>
    <property type="project" value="UniProtKB-KW"/>
</dbReference>
<dbReference type="InterPro" id="IPR015860">
    <property type="entry name" value="ABC_transpr_TagH-like"/>
</dbReference>
<proteinExistence type="inferred from homology"/>
<dbReference type="InterPro" id="IPR027417">
    <property type="entry name" value="P-loop_NTPase"/>
</dbReference>
<dbReference type="PANTHER" id="PTHR46743:SF2">
    <property type="entry name" value="TEICHOIC ACIDS EXPORT ATP-BINDING PROTEIN TAGH"/>
    <property type="match status" value="1"/>
</dbReference>
<sequence>MIRFDTVTKIYKTNGHRRTVLDRASITMRSGVNYGILGINGAGKSTMIRMMAGSESATRGHILRTSRVSWPLGFSGGFHPLMTGKENAIFVARVYGEDPRKVLDFVADFSEIGDYINVPIRTYSSGMSSRFNFGMSMAIPFDTYLIDEVTAVGDARFQQRCEEVWSTRRANADIIICSHSMETLRSYATEGIVLANGRAVIYPDINDAIEVYQRLNQ</sequence>
<keyword evidence="2" id="KW-0813">Transport</keyword>
<evidence type="ECO:0000256" key="3">
    <source>
        <dbReference type="ARBA" id="ARBA00022741"/>
    </source>
</evidence>
<dbReference type="Pfam" id="PF00005">
    <property type="entry name" value="ABC_tran"/>
    <property type="match status" value="1"/>
</dbReference>
<gene>
    <name evidence="6" type="primary">kpsT</name>
    <name evidence="6" type="ORF">GMJLKIPL_2176</name>
</gene>
<comment type="similarity">
    <text evidence="1">Belongs to the ABC transporter superfamily.</text>
</comment>
<dbReference type="CDD" id="cd03220">
    <property type="entry name" value="ABC_KpsT_Wzt"/>
    <property type="match status" value="1"/>
</dbReference>
<keyword evidence="3" id="KW-0547">Nucleotide-binding</keyword>
<dbReference type="SUPFAM" id="SSF52540">
    <property type="entry name" value="P-loop containing nucleoside triphosphate hydrolases"/>
    <property type="match status" value="1"/>
</dbReference>
<dbReference type="EMBL" id="BPQQ01000022">
    <property type="protein sequence ID" value="GJE00257.1"/>
    <property type="molecule type" value="Genomic_DNA"/>
</dbReference>
<dbReference type="InterPro" id="IPR050683">
    <property type="entry name" value="Bact_Polysacc_Export_ATP-bd"/>
</dbReference>
<comment type="caution">
    <text evidence="6">The sequence shown here is derived from an EMBL/GenBank/DDBJ whole genome shotgun (WGS) entry which is preliminary data.</text>
</comment>
<reference evidence="6" key="2">
    <citation type="submission" date="2021-08" db="EMBL/GenBank/DDBJ databases">
        <authorList>
            <person name="Tani A."/>
            <person name="Ola A."/>
            <person name="Ogura Y."/>
            <person name="Katsura K."/>
            <person name="Hayashi T."/>
        </authorList>
    </citation>
    <scope>NUCLEOTIDE SEQUENCE</scope>
    <source>
        <strain evidence="6">DSM 17168</strain>
    </source>
</reference>
<dbReference type="RefSeq" id="WP_238235134.1">
    <property type="nucleotide sequence ID" value="NZ_BPQQ01000022.1"/>
</dbReference>
<dbReference type="PROSITE" id="PS50893">
    <property type="entry name" value="ABC_TRANSPORTER_2"/>
    <property type="match status" value="1"/>
</dbReference>
<dbReference type="InterPro" id="IPR003593">
    <property type="entry name" value="AAA+_ATPase"/>
</dbReference>
<evidence type="ECO:0000256" key="2">
    <source>
        <dbReference type="ARBA" id="ARBA00022448"/>
    </source>
</evidence>